<dbReference type="PANTHER" id="PTHR10655:SF17">
    <property type="entry name" value="LYSOPHOSPHOLIPASE-LIKE PROTEIN 1"/>
    <property type="match status" value="1"/>
</dbReference>
<evidence type="ECO:0000313" key="5">
    <source>
        <dbReference type="Proteomes" id="UP000031623"/>
    </source>
</evidence>
<dbReference type="KEGG" id="tig:THII_1132"/>
<dbReference type="OrthoDB" id="9801763at2"/>
<dbReference type="STRING" id="40754.THII_1132"/>
<dbReference type="Proteomes" id="UP000031623">
    <property type="component" value="Chromosome"/>
</dbReference>
<feature type="domain" description="Phospholipase/carboxylesterase/thioesterase" evidence="3">
    <location>
        <begin position="4"/>
        <end position="217"/>
    </location>
</feature>
<dbReference type="PANTHER" id="PTHR10655">
    <property type="entry name" value="LYSOPHOSPHOLIPASE-RELATED"/>
    <property type="match status" value="1"/>
</dbReference>
<dbReference type="SUPFAM" id="SSF53474">
    <property type="entry name" value="alpha/beta-Hydrolases"/>
    <property type="match status" value="1"/>
</dbReference>
<reference evidence="4 5" key="1">
    <citation type="journal article" date="2014" name="ISME J.">
        <title>Ecophysiology of Thioploca ingrica as revealed by the complete genome sequence supplemented with proteomic evidence.</title>
        <authorList>
            <person name="Kojima H."/>
            <person name="Ogura Y."/>
            <person name="Yamamoto N."/>
            <person name="Togashi T."/>
            <person name="Mori H."/>
            <person name="Watanabe T."/>
            <person name="Nemoto F."/>
            <person name="Kurokawa K."/>
            <person name="Hayashi T."/>
            <person name="Fukui M."/>
        </authorList>
    </citation>
    <scope>NUCLEOTIDE SEQUENCE [LARGE SCALE GENOMIC DNA]</scope>
</reference>
<name>A0A090AEP7_9GAMM</name>
<proteinExistence type="inferred from homology"/>
<organism evidence="4 5">
    <name type="scientific">Thioploca ingrica</name>
    <dbReference type="NCBI Taxonomy" id="40754"/>
    <lineage>
        <taxon>Bacteria</taxon>
        <taxon>Pseudomonadati</taxon>
        <taxon>Pseudomonadota</taxon>
        <taxon>Gammaproteobacteria</taxon>
        <taxon>Thiotrichales</taxon>
        <taxon>Thiotrichaceae</taxon>
        <taxon>Thioploca</taxon>
    </lineage>
</organism>
<keyword evidence="5" id="KW-1185">Reference proteome</keyword>
<dbReference type="InterPro" id="IPR029058">
    <property type="entry name" value="AB_hydrolase_fold"/>
</dbReference>
<dbReference type="EMBL" id="AP014633">
    <property type="protein sequence ID" value="BAP55429.1"/>
    <property type="molecule type" value="Genomic_DNA"/>
</dbReference>
<comment type="similarity">
    <text evidence="1">Belongs to the AB hydrolase superfamily. AB hydrolase 2 family.</text>
</comment>
<protein>
    <submittedName>
        <fullName evidence="4">Phospholipase/carboxylesterase</fullName>
    </submittedName>
</protein>
<dbReference type="Pfam" id="PF02230">
    <property type="entry name" value="Abhydrolase_2"/>
    <property type="match status" value="1"/>
</dbReference>
<accession>A0A090AEP7</accession>
<evidence type="ECO:0000259" key="3">
    <source>
        <dbReference type="Pfam" id="PF02230"/>
    </source>
</evidence>
<evidence type="ECO:0000256" key="2">
    <source>
        <dbReference type="ARBA" id="ARBA00022801"/>
    </source>
</evidence>
<dbReference type="HOGENOM" id="CLU_049413_3_2_6"/>
<dbReference type="InterPro" id="IPR003140">
    <property type="entry name" value="PLipase/COase/thioEstase"/>
</dbReference>
<dbReference type="GO" id="GO:0016787">
    <property type="term" value="F:hydrolase activity"/>
    <property type="evidence" value="ECO:0007669"/>
    <property type="project" value="UniProtKB-KW"/>
</dbReference>
<keyword evidence="2" id="KW-0378">Hydrolase</keyword>
<evidence type="ECO:0000313" key="4">
    <source>
        <dbReference type="EMBL" id="BAP55429.1"/>
    </source>
</evidence>
<dbReference type="InterPro" id="IPR050565">
    <property type="entry name" value="LYPA1-2/EST-like"/>
</dbReference>
<dbReference type="AlphaFoldDB" id="A0A090AEP7"/>
<dbReference type="Gene3D" id="3.40.50.1820">
    <property type="entry name" value="alpha/beta hydrolase"/>
    <property type="match status" value="1"/>
</dbReference>
<evidence type="ECO:0000256" key="1">
    <source>
        <dbReference type="ARBA" id="ARBA00006499"/>
    </source>
</evidence>
<gene>
    <name evidence="4" type="ORF">THII_1132</name>
</gene>
<sequence>MKTDAIVINPPQPATASVIWLHGLGANGHDFEPIVPELPKDITRYTRFIFPHAPARPITINGGMIMPGWYDVFGMDLTVQQDVQGIRESEQIVHHYLAQEIEQGISTQRIVLAGFSQGGAIVLHTGLRYPQPLAGIMALSTYLPLIDTVAQERHPANQPTPIFLAHGQQDPVIALLHAQRSRTYLEQLGYRVEWHDYPMAHQVNAAEISDISHWLQASLA</sequence>